<feature type="transmembrane region" description="Helical" evidence="4">
    <location>
        <begin position="163"/>
        <end position="182"/>
    </location>
</feature>
<dbReference type="eggNOG" id="COG0738">
    <property type="taxonomic scope" value="Bacteria"/>
</dbReference>
<protein>
    <submittedName>
        <fullName evidence="6">Permease</fullName>
    </submittedName>
</protein>
<dbReference type="GO" id="GO:0005886">
    <property type="term" value="C:plasma membrane"/>
    <property type="evidence" value="ECO:0007669"/>
    <property type="project" value="TreeGrafter"/>
</dbReference>
<dbReference type="PANTHER" id="PTHR23521:SF2">
    <property type="entry name" value="TRANSPORTER MFS SUPERFAMILY"/>
    <property type="match status" value="1"/>
</dbReference>
<feature type="transmembrane region" description="Helical" evidence="4">
    <location>
        <begin position="20"/>
        <end position="41"/>
    </location>
</feature>
<evidence type="ECO:0000259" key="5">
    <source>
        <dbReference type="PROSITE" id="PS50850"/>
    </source>
</evidence>
<feature type="transmembrane region" description="Helical" evidence="4">
    <location>
        <begin position="103"/>
        <end position="124"/>
    </location>
</feature>
<dbReference type="GeneID" id="95568821"/>
<evidence type="ECO:0000313" key="7">
    <source>
        <dbReference type="Proteomes" id="UP000006228"/>
    </source>
</evidence>
<feature type="transmembrane region" description="Helical" evidence="4">
    <location>
        <begin position="78"/>
        <end position="97"/>
    </location>
</feature>
<dbReference type="InterPro" id="IPR036259">
    <property type="entry name" value="MFS_trans_sf"/>
</dbReference>
<comment type="caution">
    <text evidence="6">The sequence shown here is derived from an EMBL/GenBank/DDBJ whole genome shotgun (WGS) entry which is preliminary data.</text>
</comment>
<keyword evidence="2 4" id="KW-1133">Transmembrane helix</keyword>
<dbReference type="InterPro" id="IPR011701">
    <property type="entry name" value="MFS"/>
</dbReference>
<evidence type="ECO:0000313" key="6">
    <source>
        <dbReference type="EMBL" id="EGA70721.1"/>
    </source>
</evidence>
<feature type="transmembrane region" description="Helical" evidence="4">
    <location>
        <begin position="47"/>
        <end position="66"/>
    </location>
</feature>
<dbReference type="SUPFAM" id="SSF103473">
    <property type="entry name" value="MFS general substrate transporter"/>
    <property type="match status" value="1"/>
</dbReference>
<dbReference type="InterPro" id="IPR020846">
    <property type="entry name" value="MFS_dom"/>
</dbReference>
<name>E8M5C8_PHOS4</name>
<feature type="transmembrane region" description="Helical" evidence="4">
    <location>
        <begin position="267"/>
        <end position="286"/>
    </location>
</feature>
<sequence>MENTLIPTPRARISVPVIALALYAVASGYLMSLIPLMLPHYGLESSLASWLASVFYGGLLVGAVIIEPVVTKVGHRNAFVYCLVAFIVTIAALPAFTQASVWLVARFVAGIAVAGVFVIVESWLLHGDESARAKRLGLYMGSLYGGSSLGQLGIGILGVSGGVPFIAIFTLLLIAIVVLLFGDSDQPESAHSSPMSFKQIAKLNHAAIIGCIVSGLTLGAIYGLMPVELTERGISHDNLGSLMALIILGGMAVQPIVPWMSKFLGRTFLMAVFCMLGVASITLTASVDGIRILGVGLFLLGMATFALYPVAINLGCDKLDASYIVSATQVMLFSYSVGSVVGPVVADGFMSGRQGLMGYLFATLLATCIYMLIASIKTKHQAIAGE</sequence>
<dbReference type="Pfam" id="PF07690">
    <property type="entry name" value="MFS_1"/>
    <property type="match status" value="1"/>
</dbReference>
<feature type="transmembrane region" description="Helical" evidence="4">
    <location>
        <begin position="203"/>
        <end position="222"/>
    </location>
</feature>
<feature type="transmembrane region" description="Helical" evidence="4">
    <location>
        <begin position="292"/>
        <end position="311"/>
    </location>
</feature>
<feature type="domain" description="Major facilitator superfamily (MFS) profile" evidence="5">
    <location>
        <begin position="203"/>
        <end position="386"/>
    </location>
</feature>
<feature type="transmembrane region" description="Helical" evidence="4">
    <location>
        <begin position="323"/>
        <end position="344"/>
    </location>
</feature>
<dbReference type="GO" id="GO:0022857">
    <property type="term" value="F:transmembrane transporter activity"/>
    <property type="evidence" value="ECO:0007669"/>
    <property type="project" value="InterPro"/>
</dbReference>
<feature type="transmembrane region" description="Helical" evidence="4">
    <location>
        <begin position="136"/>
        <end position="157"/>
    </location>
</feature>
<proteinExistence type="predicted"/>
<feature type="transmembrane region" description="Helical" evidence="4">
    <location>
        <begin position="356"/>
        <end position="373"/>
    </location>
</feature>
<dbReference type="OrthoDB" id="9810614at2"/>
<keyword evidence="1 4" id="KW-0812">Transmembrane</keyword>
<dbReference type="PROSITE" id="PS50850">
    <property type="entry name" value="MFS"/>
    <property type="match status" value="1"/>
</dbReference>
<evidence type="ECO:0000256" key="3">
    <source>
        <dbReference type="ARBA" id="ARBA00023136"/>
    </source>
</evidence>
<accession>E8M5C8</accession>
<dbReference type="RefSeq" id="WP_008075920.1">
    <property type="nucleotide sequence ID" value="NZ_AEVT01000056.1"/>
</dbReference>
<reference evidence="6 7" key="1">
    <citation type="journal article" date="2012" name="Int. J. Syst. Evol. Microbiol.">
        <title>Vibrio caribbeanicus sp. nov., isolated from the marine sponge Scleritoderma cyanea.</title>
        <authorList>
            <person name="Hoffmann M."/>
            <person name="Monday S.R."/>
            <person name="Allard M.W."/>
            <person name="Strain E.A."/>
            <person name="Whittaker P."/>
            <person name="Naum M."/>
            <person name="McCarthy P.J."/>
            <person name="Lopez J.V."/>
            <person name="Fischer M."/>
            <person name="Brown E.W."/>
        </authorList>
    </citation>
    <scope>NUCLEOTIDE SEQUENCE [LARGE SCALE GENOMIC DNA]</scope>
    <source>
        <strain evidence="7">DSMZ 21326</strain>
    </source>
</reference>
<dbReference type="PANTHER" id="PTHR23521">
    <property type="entry name" value="TRANSPORTER MFS SUPERFAMILY"/>
    <property type="match status" value="1"/>
</dbReference>
<dbReference type="Proteomes" id="UP000006228">
    <property type="component" value="Unassembled WGS sequence"/>
</dbReference>
<dbReference type="AlphaFoldDB" id="E8M5C8"/>
<evidence type="ECO:0000256" key="2">
    <source>
        <dbReference type="ARBA" id="ARBA00022989"/>
    </source>
</evidence>
<dbReference type="EMBL" id="AEVT01000056">
    <property type="protein sequence ID" value="EGA70721.1"/>
    <property type="molecule type" value="Genomic_DNA"/>
</dbReference>
<feature type="transmembrane region" description="Helical" evidence="4">
    <location>
        <begin position="242"/>
        <end position="260"/>
    </location>
</feature>
<evidence type="ECO:0000256" key="4">
    <source>
        <dbReference type="SAM" id="Phobius"/>
    </source>
</evidence>
<keyword evidence="3 4" id="KW-0472">Membrane</keyword>
<gene>
    <name evidence="6" type="ORF">VISI1226_01310</name>
</gene>
<organism evidence="6 7">
    <name type="scientific">Vibrio sinaloensis DSM 21326</name>
    <dbReference type="NCBI Taxonomy" id="945550"/>
    <lineage>
        <taxon>Bacteria</taxon>
        <taxon>Pseudomonadati</taxon>
        <taxon>Pseudomonadota</taxon>
        <taxon>Gammaproteobacteria</taxon>
        <taxon>Vibrionales</taxon>
        <taxon>Vibrionaceae</taxon>
        <taxon>Vibrio</taxon>
        <taxon>Vibrio oreintalis group</taxon>
    </lineage>
</organism>
<evidence type="ECO:0000256" key="1">
    <source>
        <dbReference type="ARBA" id="ARBA00022692"/>
    </source>
</evidence>
<dbReference type="Gene3D" id="1.20.1250.20">
    <property type="entry name" value="MFS general substrate transporter like domains"/>
    <property type="match status" value="2"/>
</dbReference>